<feature type="transmembrane region" description="Helical" evidence="1">
    <location>
        <begin position="46"/>
        <end position="68"/>
    </location>
</feature>
<dbReference type="EMBL" id="FNRM01000006">
    <property type="protein sequence ID" value="SEA80200.1"/>
    <property type="molecule type" value="Genomic_DNA"/>
</dbReference>
<name>A0A1H4E6L0_ALKAM</name>
<protein>
    <submittedName>
        <fullName evidence="2">Uncharacterized protein</fullName>
    </submittedName>
</protein>
<evidence type="ECO:0000313" key="2">
    <source>
        <dbReference type="EMBL" id="SEA80200.1"/>
    </source>
</evidence>
<feature type="transmembrane region" description="Helical" evidence="1">
    <location>
        <begin position="7"/>
        <end position="26"/>
    </location>
</feature>
<evidence type="ECO:0000256" key="1">
    <source>
        <dbReference type="SAM" id="Phobius"/>
    </source>
</evidence>
<feature type="transmembrane region" description="Helical" evidence="1">
    <location>
        <begin position="80"/>
        <end position="104"/>
    </location>
</feature>
<keyword evidence="1" id="KW-0472">Membrane</keyword>
<evidence type="ECO:0000313" key="3">
    <source>
        <dbReference type="Proteomes" id="UP000198773"/>
    </source>
</evidence>
<sequence length="107" mass="12256">MLSKHQYRMAGWAFVLYGGSGVIWFFNLQLLDISYQPFLHQLPIPFLLHVNLILMIDFLTLLCGIYLLKQHAPVHRVALPVAMVNLLALPIGTLVGGLYLWLYYKAE</sequence>
<accession>A0A1H4E6L0</accession>
<reference evidence="2 3" key="1">
    <citation type="submission" date="2016-10" db="EMBL/GenBank/DDBJ databases">
        <authorList>
            <person name="de Groot N.N."/>
        </authorList>
    </citation>
    <scope>NUCLEOTIDE SEQUENCE [LARGE SCALE GENOMIC DNA]</scope>
    <source>
        <strain evidence="2 3">CGMCC 1.3430</strain>
    </source>
</reference>
<dbReference type="OrthoDB" id="8779735at2"/>
<proteinExistence type="predicted"/>
<keyword evidence="3" id="KW-1185">Reference proteome</keyword>
<dbReference type="Proteomes" id="UP000198773">
    <property type="component" value="Unassembled WGS sequence"/>
</dbReference>
<dbReference type="RefSeq" id="WP_091343558.1">
    <property type="nucleotide sequence ID" value="NZ_FNRM01000006.1"/>
</dbReference>
<keyword evidence="1" id="KW-0812">Transmembrane</keyword>
<keyword evidence="1" id="KW-1133">Transmembrane helix</keyword>
<dbReference type="AlphaFoldDB" id="A0A1H4E6L0"/>
<organism evidence="2 3">
    <name type="scientific">Alkalimonas amylolytica</name>
    <dbReference type="NCBI Taxonomy" id="152573"/>
    <lineage>
        <taxon>Bacteria</taxon>
        <taxon>Pseudomonadati</taxon>
        <taxon>Pseudomonadota</taxon>
        <taxon>Gammaproteobacteria</taxon>
        <taxon>Alkalimonas</taxon>
    </lineage>
</organism>
<dbReference type="STRING" id="152573.SAMN04488051_106226"/>
<gene>
    <name evidence="2" type="ORF">SAMN04488051_106226</name>
</gene>